<gene>
    <name evidence="1" type="ORF">ACOLOM_LOCUS5805</name>
</gene>
<keyword evidence="2" id="KW-1185">Reference proteome</keyword>
<feature type="non-terminal residue" evidence="1">
    <location>
        <position position="149"/>
    </location>
</feature>
<organism evidence="1 2">
    <name type="scientific">Acaulospora colombiana</name>
    <dbReference type="NCBI Taxonomy" id="27376"/>
    <lineage>
        <taxon>Eukaryota</taxon>
        <taxon>Fungi</taxon>
        <taxon>Fungi incertae sedis</taxon>
        <taxon>Mucoromycota</taxon>
        <taxon>Glomeromycotina</taxon>
        <taxon>Glomeromycetes</taxon>
        <taxon>Diversisporales</taxon>
        <taxon>Acaulosporaceae</taxon>
        <taxon>Acaulospora</taxon>
    </lineage>
</organism>
<evidence type="ECO:0000313" key="1">
    <source>
        <dbReference type="EMBL" id="CAG8576503.1"/>
    </source>
</evidence>
<dbReference type="EMBL" id="CAJVPT010011096">
    <property type="protein sequence ID" value="CAG8576503.1"/>
    <property type="molecule type" value="Genomic_DNA"/>
</dbReference>
<reference evidence="1" key="1">
    <citation type="submission" date="2021-06" db="EMBL/GenBank/DDBJ databases">
        <authorList>
            <person name="Kallberg Y."/>
            <person name="Tangrot J."/>
            <person name="Rosling A."/>
        </authorList>
    </citation>
    <scope>NUCLEOTIDE SEQUENCE</scope>
    <source>
        <strain evidence="1">CL356</strain>
    </source>
</reference>
<sequence length="149" mass="17171">MSFSPQNGMPERNSKKRKLNSSKSEDNHKVNKLKQEFTAMTTVIFTSIMSKKQGDDTKYNELVQQIKDYADQKILSPRKVRLWLMAFSRATTMLDVSCSTLVSFVLKLNWTEYDNNLVVIFVMFLANLISSHSDHMPAVLNMLVKNLVF</sequence>
<accession>A0ACA9MAT6</accession>
<name>A0ACA9MAT6_9GLOM</name>
<dbReference type="Proteomes" id="UP000789525">
    <property type="component" value="Unassembled WGS sequence"/>
</dbReference>
<proteinExistence type="predicted"/>
<comment type="caution">
    <text evidence="1">The sequence shown here is derived from an EMBL/GenBank/DDBJ whole genome shotgun (WGS) entry which is preliminary data.</text>
</comment>
<protein>
    <submittedName>
        <fullName evidence="1">10250_t:CDS:1</fullName>
    </submittedName>
</protein>
<evidence type="ECO:0000313" key="2">
    <source>
        <dbReference type="Proteomes" id="UP000789525"/>
    </source>
</evidence>